<dbReference type="SUPFAM" id="SSF51556">
    <property type="entry name" value="Metallo-dependent hydrolases"/>
    <property type="match status" value="1"/>
</dbReference>
<dbReference type="GO" id="GO:0005737">
    <property type="term" value="C:cytoplasm"/>
    <property type="evidence" value="ECO:0007669"/>
    <property type="project" value="TreeGrafter"/>
</dbReference>
<dbReference type="GO" id="GO:0016831">
    <property type="term" value="F:carboxy-lyase activity"/>
    <property type="evidence" value="ECO:0007669"/>
    <property type="project" value="InterPro"/>
</dbReference>
<dbReference type="AlphaFoldDB" id="A0A562RY26"/>
<reference evidence="3 4" key="1">
    <citation type="submission" date="2019-07" db="EMBL/GenBank/DDBJ databases">
        <title>Genome sequencing of 100 strains of the haloalkaliphilic chemolithoautotrophic sulfur-oxidizing bacterium Thioalkalivibrio.</title>
        <authorList>
            <person name="Muyzer G."/>
        </authorList>
    </citation>
    <scope>NUCLEOTIDE SEQUENCE [LARGE SCALE GENOMIC DNA]</scope>
    <source>
        <strain evidence="3 4">ASO4-4</strain>
    </source>
</reference>
<dbReference type="RefSeq" id="WP_144683316.1">
    <property type="nucleotide sequence ID" value="NZ_VLLC01000007.1"/>
</dbReference>
<keyword evidence="1" id="KW-0456">Lyase</keyword>
<dbReference type="Proteomes" id="UP000318307">
    <property type="component" value="Unassembled WGS sequence"/>
</dbReference>
<evidence type="ECO:0000313" key="4">
    <source>
        <dbReference type="Proteomes" id="UP000318307"/>
    </source>
</evidence>
<evidence type="ECO:0000256" key="1">
    <source>
        <dbReference type="ARBA" id="ARBA00023239"/>
    </source>
</evidence>
<protein>
    <recommendedName>
        <fullName evidence="2">Amidohydrolase-related domain-containing protein</fullName>
    </recommendedName>
</protein>
<dbReference type="OrthoDB" id="1407586at2"/>
<dbReference type="PANTHER" id="PTHR21240:SF28">
    <property type="entry name" value="ISO-OROTATE DECARBOXYLASE (EUROFUNG)"/>
    <property type="match status" value="1"/>
</dbReference>
<comment type="caution">
    <text evidence="3">The sequence shown here is derived from an EMBL/GenBank/DDBJ whole genome shotgun (WGS) entry which is preliminary data.</text>
</comment>
<proteinExistence type="predicted"/>
<dbReference type="EMBL" id="VLLC01000007">
    <property type="protein sequence ID" value="TWI73941.1"/>
    <property type="molecule type" value="Genomic_DNA"/>
</dbReference>
<dbReference type="InterPro" id="IPR032465">
    <property type="entry name" value="ACMSD"/>
</dbReference>
<keyword evidence="4" id="KW-1185">Reference proteome</keyword>
<dbReference type="Pfam" id="PF04909">
    <property type="entry name" value="Amidohydro_2"/>
    <property type="match status" value="1"/>
</dbReference>
<sequence>MRIDCHTHIFPESVQKNRKAFLNDPAFALLYENPASILQGPEALLASMDANAIDISLACGFPWRSRQRLRQHNDFLMETSRRYHGRILALCCVHPEDSWAAEEAERCLGAGAFGIGELACYHRDFDKDLLEKLSPVMALCRQFQAPILIHTNDPIGHSYPGKAPISLEGIEKLLQHFPDNRMILAHGGGGYPFYSLMKKGVTGKKNLVAYDTAAFPYLYKNEAYAFLLRLSENPLLFGSDWPLLSPARYFKDMEEAGLSTEDILNLCGKNAARFLWPHTSLRQPSR</sequence>
<dbReference type="InterPro" id="IPR032466">
    <property type="entry name" value="Metal_Hydrolase"/>
</dbReference>
<evidence type="ECO:0000313" key="3">
    <source>
        <dbReference type="EMBL" id="TWI73941.1"/>
    </source>
</evidence>
<organism evidence="3 4">
    <name type="scientific">Desulfobotulus alkaliphilus</name>
    <dbReference type="NCBI Taxonomy" id="622671"/>
    <lineage>
        <taxon>Bacteria</taxon>
        <taxon>Pseudomonadati</taxon>
        <taxon>Thermodesulfobacteriota</taxon>
        <taxon>Desulfobacteria</taxon>
        <taxon>Desulfobacterales</taxon>
        <taxon>Desulfobacteraceae</taxon>
        <taxon>Desulfobotulus</taxon>
    </lineage>
</organism>
<dbReference type="CDD" id="cd01292">
    <property type="entry name" value="metallo-dependent_hydrolases"/>
    <property type="match status" value="1"/>
</dbReference>
<accession>A0A562RY26</accession>
<evidence type="ECO:0000259" key="2">
    <source>
        <dbReference type="Pfam" id="PF04909"/>
    </source>
</evidence>
<dbReference type="InterPro" id="IPR006680">
    <property type="entry name" value="Amidohydro-rel"/>
</dbReference>
<dbReference type="PANTHER" id="PTHR21240">
    <property type="entry name" value="2-AMINO-3-CARBOXYLMUCONATE-6-SEMIALDEHYDE DECARBOXYLASE"/>
    <property type="match status" value="1"/>
</dbReference>
<feature type="domain" description="Amidohydrolase-related" evidence="2">
    <location>
        <begin position="3"/>
        <end position="275"/>
    </location>
</feature>
<dbReference type="Gene3D" id="3.20.20.140">
    <property type="entry name" value="Metal-dependent hydrolases"/>
    <property type="match status" value="1"/>
</dbReference>
<gene>
    <name evidence="3" type="ORF">LZ24_01171</name>
</gene>
<dbReference type="GO" id="GO:0019748">
    <property type="term" value="P:secondary metabolic process"/>
    <property type="evidence" value="ECO:0007669"/>
    <property type="project" value="TreeGrafter"/>
</dbReference>
<dbReference type="GO" id="GO:0016787">
    <property type="term" value="F:hydrolase activity"/>
    <property type="evidence" value="ECO:0007669"/>
    <property type="project" value="InterPro"/>
</dbReference>
<name>A0A562RY26_9BACT</name>